<dbReference type="EMBL" id="CP037423">
    <property type="protein sequence ID" value="QDV45988.1"/>
    <property type="molecule type" value="Genomic_DNA"/>
</dbReference>
<organism evidence="1 2">
    <name type="scientific">Stieleria neptunia</name>
    <dbReference type="NCBI Taxonomy" id="2527979"/>
    <lineage>
        <taxon>Bacteria</taxon>
        <taxon>Pseudomonadati</taxon>
        <taxon>Planctomycetota</taxon>
        <taxon>Planctomycetia</taxon>
        <taxon>Pirellulales</taxon>
        <taxon>Pirellulaceae</taxon>
        <taxon>Stieleria</taxon>
    </lineage>
</organism>
<sequence length="44" mass="5211">MPISHIKSKFCALLRIKERYNQQSPVSLETNHCPMSIQWQLPTR</sequence>
<dbReference type="KEGG" id="snep:Enr13x_58920"/>
<evidence type="ECO:0000313" key="1">
    <source>
        <dbReference type="EMBL" id="QDV45988.1"/>
    </source>
</evidence>
<evidence type="ECO:0000313" key="2">
    <source>
        <dbReference type="Proteomes" id="UP000319004"/>
    </source>
</evidence>
<dbReference type="AlphaFoldDB" id="A0A518HYR1"/>
<accession>A0A518HYR1</accession>
<proteinExistence type="predicted"/>
<protein>
    <submittedName>
        <fullName evidence="1">Uncharacterized protein</fullName>
    </submittedName>
</protein>
<gene>
    <name evidence="1" type="ORF">Enr13x_58920</name>
</gene>
<name>A0A518HYR1_9BACT</name>
<dbReference type="Proteomes" id="UP000319004">
    <property type="component" value="Chromosome"/>
</dbReference>
<keyword evidence="2" id="KW-1185">Reference proteome</keyword>
<reference evidence="1 2" key="1">
    <citation type="submission" date="2019-03" db="EMBL/GenBank/DDBJ databases">
        <title>Deep-cultivation of Planctomycetes and their phenomic and genomic characterization uncovers novel biology.</title>
        <authorList>
            <person name="Wiegand S."/>
            <person name="Jogler M."/>
            <person name="Boedeker C."/>
            <person name="Pinto D."/>
            <person name="Vollmers J."/>
            <person name="Rivas-Marin E."/>
            <person name="Kohn T."/>
            <person name="Peeters S.H."/>
            <person name="Heuer A."/>
            <person name="Rast P."/>
            <person name="Oberbeckmann S."/>
            <person name="Bunk B."/>
            <person name="Jeske O."/>
            <person name="Meyerdierks A."/>
            <person name="Storesund J.E."/>
            <person name="Kallscheuer N."/>
            <person name="Luecker S."/>
            <person name="Lage O.M."/>
            <person name="Pohl T."/>
            <person name="Merkel B.J."/>
            <person name="Hornburger P."/>
            <person name="Mueller R.-W."/>
            <person name="Bruemmer F."/>
            <person name="Labrenz M."/>
            <person name="Spormann A.M."/>
            <person name="Op den Camp H."/>
            <person name="Overmann J."/>
            <person name="Amann R."/>
            <person name="Jetten M.S.M."/>
            <person name="Mascher T."/>
            <person name="Medema M.H."/>
            <person name="Devos D.P."/>
            <person name="Kaster A.-K."/>
            <person name="Ovreas L."/>
            <person name="Rohde M."/>
            <person name="Galperin M.Y."/>
            <person name="Jogler C."/>
        </authorList>
    </citation>
    <scope>NUCLEOTIDE SEQUENCE [LARGE SCALE GENOMIC DNA]</scope>
    <source>
        <strain evidence="1 2">Enr13</strain>
    </source>
</reference>